<comment type="similarity">
    <text evidence="2">Belongs to the SusD family.</text>
</comment>
<gene>
    <name evidence="8" type="ORF">SAMN04488511_11226</name>
</gene>
<reference evidence="9" key="1">
    <citation type="submission" date="2016-10" db="EMBL/GenBank/DDBJ databases">
        <authorList>
            <person name="Varghese N."/>
            <person name="Submissions S."/>
        </authorList>
    </citation>
    <scope>NUCLEOTIDE SEQUENCE [LARGE SCALE GENOMIC DNA]</scope>
    <source>
        <strain evidence="9">DSM 18130</strain>
    </source>
</reference>
<dbReference type="STRING" id="332999.SAMN04488511_11226"/>
<keyword evidence="4" id="KW-0472">Membrane</keyword>
<keyword evidence="5" id="KW-0998">Cell outer membrane</keyword>
<evidence type="ECO:0000256" key="4">
    <source>
        <dbReference type="ARBA" id="ARBA00023136"/>
    </source>
</evidence>
<evidence type="ECO:0000259" key="6">
    <source>
        <dbReference type="Pfam" id="PF07980"/>
    </source>
</evidence>
<dbReference type="GO" id="GO:0009279">
    <property type="term" value="C:cell outer membrane"/>
    <property type="evidence" value="ECO:0007669"/>
    <property type="project" value="UniProtKB-SubCell"/>
</dbReference>
<evidence type="ECO:0000256" key="2">
    <source>
        <dbReference type="ARBA" id="ARBA00006275"/>
    </source>
</evidence>
<feature type="domain" description="RagB/SusD" evidence="6">
    <location>
        <begin position="360"/>
        <end position="459"/>
    </location>
</feature>
<dbReference type="SUPFAM" id="SSF48452">
    <property type="entry name" value="TPR-like"/>
    <property type="match status" value="1"/>
</dbReference>
<name>A0A1I0TNL3_9SPHI</name>
<evidence type="ECO:0000313" key="8">
    <source>
        <dbReference type="EMBL" id="SFA53317.1"/>
    </source>
</evidence>
<dbReference type="Pfam" id="PF14322">
    <property type="entry name" value="SusD-like_3"/>
    <property type="match status" value="1"/>
</dbReference>
<dbReference type="PROSITE" id="PS51257">
    <property type="entry name" value="PROKAR_LIPOPROTEIN"/>
    <property type="match status" value="1"/>
</dbReference>
<evidence type="ECO:0000313" key="9">
    <source>
        <dbReference type="Proteomes" id="UP000198836"/>
    </source>
</evidence>
<organism evidence="8 9">
    <name type="scientific">Pedobacter suwonensis</name>
    <dbReference type="NCBI Taxonomy" id="332999"/>
    <lineage>
        <taxon>Bacteria</taxon>
        <taxon>Pseudomonadati</taxon>
        <taxon>Bacteroidota</taxon>
        <taxon>Sphingobacteriia</taxon>
        <taxon>Sphingobacteriales</taxon>
        <taxon>Sphingobacteriaceae</taxon>
        <taxon>Pedobacter</taxon>
    </lineage>
</organism>
<dbReference type="Proteomes" id="UP000198836">
    <property type="component" value="Unassembled WGS sequence"/>
</dbReference>
<dbReference type="RefSeq" id="WP_090985092.1">
    <property type="nucleotide sequence ID" value="NZ_FOJM01000012.1"/>
</dbReference>
<evidence type="ECO:0000256" key="1">
    <source>
        <dbReference type="ARBA" id="ARBA00004442"/>
    </source>
</evidence>
<evidence type="ECO:0000256" key="3">
    <source>
        <dbReference type="ARBA" id="ARBA00022729"/>
    </source>
</evidence>
<sequence length="486" mass="54679">MKLTTKYFLTPLVACIVLLSGSCKKDFLEIQPKGSLIAKTTNDYEQILNGLYLQNTVSASIYLGDDIALQNSYLDGVPLRVQRLFRYEDRVYEQNELPQEITAATGYIQRLYLFNKIINEVTTSTQGTDQQKKQLLAEAKVGRAICNLAFLNDFSLPYNPASAATDLGIPLITAADVTQTSFTRATVKECYTAIIKDLTEAFPGLGPVVHRRRLSKMAAEFFLTRVYMNMLDFSSAKTHIDGAFAELSKSTIPLSLYDYNTVLDENAAGSWFPLNFLGALSNLPLAANNSQVIYNISTTVWNFNFADCPVFTPQVATLYGDDDKRLLLYSDMEMFGDLIYPKKVRRYPNFFLDIGPSLPEMYLMRAEIKARENDLSGAKADVEALRLKRMTAAAASVPANVASNQQAMVRFILDERIREFALSGLRWLDMRRLSVDPIYKDHINPNHYLLDADGSILKTYTLTPKRYAMKFGELMVNQNQGLADNQ</sequence>
<comment type="subcellular location">
    <subcellularLocation>
        <location evidence="1">Cell outer membrane</location>
    </subcellularLocation>
</comment>
<evidence type="ECO:0000256" key="5">
    <source>
        <dbReference type="ARBA" id="ARBA00023237"/>
    </source>
</evidence>
<dbReference type="Gene3D" id="1.25.40.390">
    <property type="match status" value="1"/>
</dbReference>
<dbReference type="InterPro" id="IPR033985">
    <property type="entry name" value="SusD-like_N"/>
</dbReference>
<dbReference type="InterPro" id="IPR012944">
    <property type="entry name" value="SusD_RagB_dom"/>
</dbReference>
<accession>A0A1I0TNL3</accession>
<dbReference type="EMBL" id="FOJM01000012">
    <property type="protein sequence ID" value="SFA53317.1"/>
    <property type="molecule type" value="Genomic_DNA"/>
</dbReference>
<dbReference type="OrthoDB" id="697229at2"/>
<dbReference type="Pfam" id="PF07980">
    <property type="entry name" value="SusD_RagB"/>
    <property type="match status" value="1"/>
</dbReference>
<keyword evidence="9" id="KW-1185">Reference proteome</keyword>
<keyword evidence="3" id="KW-0732">Signal</keyword>
<dbReference type="AlphaFoldDB" id="A0A1I0TNL3"/>
<dbReference type="InterPro" id="IPR011990">
    <property type="entry name" value="TPR-like_helical_dom_sf"/>
</dbReference>
<protein>
    <submittedName>
        <fullName evidence="8">SusD family protein</fullName>
    </submittedName>
</protein>
<evidence type="ECO:0000259" key="7">
    <source>
        <dbReference type="Pfam" id="PF14322"/>
    </source>
</evidence>
<proteinExistence type="inferred from homology"/>
<feature type="domain" description="SusD-like N-terminal" evidence="7">
    <location>
        <begin position="26"/>
        <end position="228"/>
    </location>
</feature>